<dbReference type="SUPFAM" id="SSF55729">
    <property type="entry name" value="Acyl-CoA N-acyltransferases (Nat)"/>
    <property type="match status" value="1"/>
</dbReference>
<evidence type="ECO:0000313" key="3">
    <source>
        <dbReference type="Proteomes" id="UP000028542"/>
    </source>
</evidence>
<dbReference type="Gene3D" id="3.40.630.30">
    <property type="match status" value="1"/>
</dbReference>
<dbReference type="EMBL" id="JPMD01000004">
    <property type="protein sequence ID" value="KEZ88180.1"/>
    <property type="molecule type" value="Genomic_DNA"/>
</dbReference>
<reference evidence="2 3" key="1">
    <citation type="submission" date="2014-07" db="EMBL/GenBank/DDBJ databases">
        <title>Draft genome of Clostridium sulfidigenes 113A isolated from sediments associated with methane hydrate from Krishna Godavari basin.</title>
        <authorList>
            <person name="Honkalas V.S."/>
            <person name="Dabir A.P."/>
            <person name="Arora P."/>
            <person name="Dhakephalkar P.K."/>
        </authorList>
    </citation>
    <scope>NUCLEOTIDE SEQUENCE [LARGE SCALE GENOMIC DNA]</scope>
    <source>
        <strain evidence="2 3">113A</strain>
    </source>
</reference>
<dbReference type="STRING" id="318464.IO99_03390"/>
<dbReference type="Proteomes" id="UP000028542">
    <property type="component" value="Unassembled WGS sequence"/>
</dbReference>
<name>A0A084JGU6_9CLOT</name>
<dbReference type="RefSeq" id="WP_035130200.1">
    <property type="nucleotide sequence ID" value="NZ_JPMD01000004.1"/>
</dbReference>
<dbReference type="PROSITE" id="PS51186">
    <property type="entry name" value="GNAT"/>
    <property type="match status" value="1"/>
</dbReference>
<protein>
    <submittedName>
        <fullName evidence="2">GNAT family acetyltransferase</fullName>
    </submittedName>
</protein>
<keyword evidence="2" id="KW-0808">Transferase</keyword>
<sequence length="152" mass="17887">MEFKFKKPTEVDAKHIATWKYEGKYSFYNNDKTEAKQQWALNIHKEENTFAIYNEKDELIGNCSFDFDDGEFILELQMKPDLTGGGTGTEFVRAILNFGKNTYNFNEISLLVAKFNERAIKIYKKLGFEKTEEFIWKVNGEEKEFIAMVKNY</sequence>
<evidence type="ECO:0000313" key="2">
    <source>
        <dbReference type="EMBL" id="KEZ88180.1"/>
    </source>
</evidence>
<feature type="domain" description="N-acetyltransferase" evidence="1">
    <location>
        <begin position="3"/>
        <end position="152"/>
    </location>
</feature>
<comment type="caution">
    <text evidence="2">The sequence shown here is derived from an EMBL/GenBank/DDBJ whole genome shotgun (WGS) entry which is preliminary data.</text>
</comment>
<dbReference type="AlphaFoldDB" id="A0A084JGU6"/>
<dbReference type="InterPro" id="IPR000182">
    <property type="entry name" value="GNAT_dom"/>
</dbReference>
<dbReference type="GO" id="GO:0016747">
    <property type="term" value="F:acyltransferase activity, transferring groups other than amino-acyl groups"/>
    <property type="evidence" value="ECO:0007669"/>
    <property type="project" value="InterPro"/>
</dbReference>
<dbReference type="Pfam" id="PF13302">
    <property type="entry name" value="Acetyltransf_3"/>
    <property type="match status" value="1"/>
</dbReference>
<accession>A0A084JGU6</accession>
<proteinExistence type="predicted"/>
<gene>
    <name evidence="2" type="ORF">IO99_03390</name>
</gene>
<dbReference type="PANTHER" id="PTHR43415:SF3">
    <property type="entry name" value="GNAT-FAMILY ACETYLTRANSFERASE"/>
    <property type="match status" value="1"/>
</dbReference>
<organism evidence="2 3">
    <name type="scientific">Clostridium sulfidigenes</name>
    <dbReference type="NCBI Taxonomy" id="318464"/>
    <lineage>
        <taxon>Bacteria</taxon>
        <taxon>Bacillati</taxon>
        <taxon>Bacillota</taxon>
        <taxon>Clostridia</taxon>
        <taxon>Eubacteriales</taxon>
        <taxon>Clostridiaceae</taxon>
        <taxon>Clostridium</taxon>
    </lineage>
</organism>
<dbReference type="PANTHER" id="PTHR43415">
    <property type="entry name" value="SPERMIDINE N(1)-ACETYLTRANSFERASE"/>
    <property type="match status" value="1"/>
</dbReference>
<keyword evidence="3" id="KW-1185">Reference proteome</keyword>
<dbReference type="eggNOG" id="COG1670">
    <property type="taxonomic scope" value="Bacteria"/>
</dbReference>
<evidence type="ECO:0000259" key="1">
    <source>
        <dbReference type="PROSITE" id="PS51186"/>
    </source>
</evidence>
<dbReference type="InterPro" id="IPR016181">
    <property type="entry name" value="Acyl_CoA_acyltransferase"/>
</dbReference>